<evidence type="ECO:0000256" key="6">
    <source>
        <dbReference type="ARBA" id="ARBA00023136"/>
    </source>
</evidence>
<feature type="transmembrane region" description="Helical" evidence="7">
    <location>
        <begin position="330"/>
        <end position="349"/>
    </location>
</feature>
<gene>
    <name evidence="9" type="ORF">MON41_19055</name>
</gene>
<feature type="transmembrane region" description="Helical" evidence="7">
    <location>
        <begin position="740"/>
        <end position="768"/>
    </location>
</feature>
<dbReference type="Proteomes" id="UP001201985">
    <property type="component" value="Unassembled WGS sequence"/>
</dbReference>
<keyword evidence="3" id="KW-1003">Cell membrane</keyword>
<evidence type="ECO:0000259" key="8">
    <source>
        <dbReference type="PROSITE" id="PS50156"/>
    </source>
</evidence>
<evidence type="ECO:0000256" key="7">
    <source>
        <dbReference type="SAM" id="Phobius"/>
    </source>
</evidence>
<evidence type="ECO:0000256" key="5">
    <source>
        <dbReference type="ARBA" id="ARBA00022989"/>
    </source>
</evidence>
<dbReference type="EMBL" id="JALBUU010000055">
    <property type="protein sequence ID" value="MCI0755769.1"/>
    <property type="molecule type" value="Genomic_DNA"/>
</dbReference>
<feature type="transmembrane region" description="Helical" evidence="7">
    <location>
        <begin position="286"/>
        <end position="309"/>
    </location>
</feature>
<sequence length="773" mass="83541">MLVEPPVMFTDHRTRMFEILLGKPWLSLLIALILVVASSVGAGFLHFRSDERVFFASDNPDLARLETFEARYGKDDTLLLLIEAKTGDLVTPERLTAMATIVDDLWTMSMVKRVDAPTNFQIASGDGEGLVIDQLWRLGDPTDTPSLERLRERAQQTDLLMGRLLTEDFRTALVALKFRIPPDQVAQASEGLTGELRNHVAQWREAYPELTFRISGSMALNTTFGEASAQDSALLIPLMFVVLLALLWLMVGSLVPVLISFTVITAAIASALGVGGYLGVPMTSVSVAAPFVITIVAVCDTVHFAFAAAEARHKGHDRRAAVIHAAKMTAWPVLLASLTTAVGFFSLLFSDSPPFAHLGLLCGLGTVFAYIYAMTIGPALLTLIPWKGREALVRFGPAIGRVAGWAARRPFPAMLLALIPALGAAAFIGNNRLDDRYVHYFDERFEFRRDADALNRTLGGFYTLEYDLPSPADAGVSNPGYLTALDRFGQWMRAQPEVTHVANHADRIKMVHRAMLDGAAEAYRVPADPAIAAQLLALYEMRLPFGMDLREQVTADRSASRMTVALKDVSTAETLALANRASAWIAREAPLLSSGSEATGTTTMFAHIGMRNIENMVLGTSLEFAVVGGMLLLAFRSFWMTGVAMVANILPAIAALGGWGLLVGEVGMAVAAVVAVTLGIVVDDTIHSMTALRRARARGLRSAELAREAFTEIGPGMLATTVCLAAGFFTLALSGFQINAWLGLMTGIVIVIAVIFDLLFIPAAFTLLSKKDA</sequence>
<dbReference type="SUPFAM" id="SSF82866">
    <property type="entry name" value="Multidrug efflux transporter AcrB transmembrane domain"/>
    <property type="match status" value="2"/>
</dbReference>
<dbReference type="InterPro" id="IPR000731">
    <property type="entry name" value="SSD"/>
</dbReference>
<reference evidence="9 10" key="1">
    <citation type="submission" date="2022-03" db="EMBL/GenBank/DDBJ databases">
        <title>Complete genome analysis of Roseomonas KG 17.1 : a prolific producer of plant growth promoters.</title>
        <authorList>
            <person name="Saadouli I."/>
            <person name="Najjari A."/>
            <person name="Mosbah A."/>
            <person name="Ouzari H.I."/>
        </authorList>
    </citation>
    <scope>NUCLEOTIDE SEQUENCE [LARGE SCALE GENOMIC DNA]</scope>
    <source>
        <strain evidence="9 10">KG17-1</strain>
    </source>
</reference>
<proteinExistence type="inferred from homology"/>
<feature type="transmembrane region" description="Helical" evidence="7">
    <location>
        <begin position="233"/>
        <end position="251"/>
    </location>
</feature>
<evidence type="ECO:0000313" key="10">
    <source>
        <dbReference type="Proteomes" id="UP001201985"/>
    </source>
</evidence>
<feature type="transmembrane region" description="Helical" evidence="7">
    <location>
        <begin position="411"/>
        <end position="429"/>
    </location>
</feature>
<feature type="transmembrane region" description="Helical" evidence="7">
    <location>
        <begin position="25"/>
        <end position="47"/>
    </location>
</feature>
<accession>A0ABS9WAZ6</accession>
<evidence type="ECO:0000256" key="3">
    <source>
        <dbReference type="ARBA" id="ARBA00022475"/>
    </source>
</evidence>
<feature type="transmembrane region" description="Helical" evidence="7">
    <location>
        <begin position="668"/>
        <end position="692"/>
    </location>
</feature>
<dbReference type="PANTHER" id="PTHR33406">
    <property type="entry name" value="MEMBRANE PROTEIN MJ1562-RELATED"/>
    <property type="match status" value="1"/>
</dbReference>
<evidence type="ECO:0000256" key="4">
    <source>
        <dbReference type="ARBA" id="ARBA00022692"/>
    </source>
</evidence>
<dbReference type="PROSITE" id="PS50156">
    <property type="entry name" value="SSD"/>
    <property type="match status" value="1"/>
</dbReference>
<comment type="caution">
    <text evidence="9">The sequence shown here is derived from an EMBL/GenBank/DDBJ whole genome shotgun (WGS) entry which is preliminary data.</text>
</comment>
<dbReference type="InterPro" id="IPR050545">
    <property type="entry name" value="Mycobact_MmpL"/>
</dbReference>
<feature type="transmembrane region" description="Helical" evidence="7">
    <location>
        <begin position="355"/>
        <end position="384"/>
    </location>
</feature>
<organism evidence="9 10">
    <name type="scientific">Teichococcus vastitatis</name>
    <dbReference type="NCBI Taxonomy" id="2307076"/>
    <lineage>
        <taxon>Bacteria</taxon>
        <taxon>Pseudomonadati</taxon>
        <taxon>Pseudomonadota</taxon>
        <taxon>Alphaproteobacteria</taxon>
        <taxon>Acetobacterales</taxon>
        <taxon>Roseomonadaceae</taxon>
        <taxon>Roseomonas</taxon>
    </lineage>
</organism>
<feature type="transmembrane region" description="Helical" evidence="7">
    <location>
        <begin position="713"/>
        <end position="734"/>
    </location>
</feature>
<name>A0ABS9WAZ6_9PROT</name>
<dbReference type="Gene3D" id="1.20.1640.10">
    <property type="entry name" value="Multidrug efflux transporter AcrB transmembrane domain"/>
    <property type="match status" value="2"/>
</dbReference>
<dbReference type="InterPro" id="IPR004869">
    <property type="entry name" value="MMPL_dom"/>
</dbReference>
<evidence type="ECO:0000256" key="2">
    <source>
        <dbReference type="ARBA" id="ARBA00010157"/>
    </source>
</evidence>
<feature type="transmembrane region" description="Helical" evidence="7">
    <location>
        <begin position="258"/>
        <end position="280"/>
    </location>
</feature>
<dbReference type="RefSeq" id="WP_120010667.1">
    <property type="nucleotide sequence ID" value="NZ_JALBUU010000055.1"/>
</dbReference>
<dbReference type="Pfam" id="PF03176">
    <property type="entry name" value="MMPL"/>
    <property type="match status" value="2"/>
</dbReference>
<keyword evidence="4 7" id="KW-0812">Transmembrane</keyword>
<keyword evidence="5 7" id="KW-1133">Transmembrane helix</keyword>
<feature type="transmembrane region" description="Helical" evidence="7">
    <location>
        <begin position="616"/>
        <end position="635"/>
    </location>
</feature>
<keyword evidence="10" id="KW-1185">Reference proteome</keyword>
<evidence type="ECO:0000256" key="1">
    <source>
        <dbReference type="ARBA" id="ARBA00004651"/>
    </source>
</evidence>
<comment type="subcellular location">
    <subcellularLocation>
        <location evidence="1">Cell membrane</location>
        <topology evidence="1">Multi-pass membrane protein</topology>
    </subcellularLocation>
</comment>
<keyword evidence="6 7" id="KW-0472">Membrane</keyword>
<protein>
    <submittedName>
        <fullName evidence="9">MMPL family transporter</fullName>
    </submittedName>
</protein>
<evidence type="ECO:0000313" key="9">
    <source>
        <dbReference type="EMBL" id="MCI0755769.1"/>
    </source>
</evidence>
<dbReference type="PANTHER" id="PTHR33406:SF6">
    <property type="entry name" value="MEMBRANE PROTEIN YDGH-RELATED"/>
    <property type="match status" value="1"/>
</dbReference>
<comment type="similarity">
    <text evidence="2">Belongs to the resistance-nodulation-cell division (RND) (TC 2.A.6) family. MmpL subfamily.</text>
</comment>
<feature type="domain" description="SSD" evidence="8">
    <location>
        <begin position="258"/>
        <end position="383"/>
    </location>
</feature>